<dbReference type="InterPro" id="IPR012258">
    <property type="entry name" value="Acyl-CoA_oxidase"/>
</dbReference>
<proteinExistence type="predicted"/>
<dbReference type="GO" id="GO:0033540">
    <property type="term" value="P:fatty acid beta-oxidation using acyl-CoA oxidase"/>
    <property type="evidence" value="ECO:0007669"/>
    <property type="project" value="TreeGrafter"/>
</dbReference>
<name>A0A8S1PSE1_9CILI</name>
<dbReference type="Proteomes" id="UP000692954">
    <property type="component" value="Unassembled WGS sequence"/>
</dbReference>
<evidence type="ECO:0000313" key="1">
    <source>
        <dbReference type="EMBL" id="CAD8105932.1"/>
    </source>
</evidence>
<dbReference type="GO" id="GO:0005777">
    <property type="term" value="C:peroxisome"/>
    <property type="evidence" value="ECO:0007669"/>
    <property type="project" value="InterPro"/>
</dbReference>
<dbReference type="GO" id="GO:0055088">
    <property type="term" value="P:lipid homeostasis"/>
    <property type="evidence" value="ECO:0007669"/>
    <property type="project" value="TreeGrafter"/>
</dbReference>
<accession>A0A8S1PSE1</accession>
<dbReference type="OrthoDB" id="434460at2759"/>
<comment type="caution">
    <text evidence="1">The sequence shown here is derived from an EMBL/GenBank/DDBJ whole genome shotgun (WGS) entry which is preliminary data.</text>
</comment>
<organism evidence="1 2">
    <name type="scientific">Paramecium sonneborni</name>
    <dbReference type="NCBI Taxonomy" id="65129"/>
    <lineage>
        <taxon>Eukaryota</taxon>
        <taxon>Sar</taxon>
        <taxon>Alveolata</taxon>
        <taxon>Ciliophora</taxon>
        <taxon>Intramacronucleata</taxon>
        <taxon>Oligohymenophorea</taxon>
        <taxon>Peniculida</taxon>
        <taxon>Parameciidae</taxon>
        <taxon>Paramecium</taxon>
    </lineage>
</organism>
<reference evidence="1" key="1">
    <citation type="submission" date="2021-01" db="EMBL/GenBank/DDBJ databases">
        <authorList>
            <consortium name="Genoscope - CEA"/>
            <person name="William W."/>
        </authorList>
    </citation>
    <scope>NUCLEOTIDE SEQUENCE</scope>
</reference>
<dbReference type="GO" id="GO:0003997">
    <property type="term" value="F:acyl-CoA oxidase activity"/>
    <property type="evidence" value="ECO:0007669"/>
    <property type="project" value="InterPro"/>
</dbReference>
<protein>
    <submittedName>
        <fullName evidence="1">Uncharacterized protein</fullName>
    </submittedName>
</protein>
<evidence type="ECO:0000313" key="2">
    <source>
        <dbReference type="Proteomes" id="UP000692954"/>
    </source>
</evidence>
<dbReference type="GO" id="GO:0005504">
    <property type="term" value="F:fatty acid binding"/>
    <property type="evidence" value="ECO:0007669"/>
    <property type="project" value="TreeGrafter"/>
</dbReference>
<dbReference type="PANTHER" id="PTHR10909:SF250">
    <property type="entry name" value="PEROXISOMAL ACYL-COENZYME A OXIDASE 1"/>
    <property type="match status" value="1"/>
</dbReference>
<sequence length="266" mass="30935">MHPTTYLLQNARDRIKFPREKLTKLIYFNDEIRQWHRSQVFVIILIIIIGVEKEQNIKSYEKLRIMHLNFNLGNAMHRAPLLSIFQCTTSTAVSFAMTEQFMGLQILNIGAYAQTEIGHGIDGQNLETKATYGSQIWPRELEFLSNYALVYAKLIFNGKYKGVHPFMVQIRDNQTHKTIKGVTVGDSRPKLGYSTKDNGFLAFHNYRILFISMLVRYVRIKNRQFSSYGNEKVIFLDILNTSFIRSFKNIFITNANSSIKHILQQL</sequence>
<dbReference type="AlphaFoldDB" id="A0A8S1PSE1"/>
<gene>
    <name evidence="1" type="ORF">PSON_ATCC_30995.1.T0850188</name>
</gene>
<dbReference type="GO" id="GO:0071949">
    <property type="term" value="F:FAD binding"/>
    <property type="evidence" value="ECO:0007669"/>
    <property type="project" value="InterPro"/>
</dbReference>
<keyword evidence="2" id="KW-1185">Reference proteome</keyword>
<dbReference type="PANTHER" id="PTHR10909">
    <property type="entry name" value="ELECTRON TRANSPORT OXIDOREDUCTASE"/>
    <property type="match status" value="1"/>
</dbReference>
<dbReference type="EMBL" id="CAJJDN010000085">
    <property type="protein sequence ID" value="CAD8105932.1"/>
    <property type="molecule type" value="Genomic_DNA"/>
</dbReference>